<accession>A0ACC2KCU0</accession>
<reference evidence="1 2" key="1">
    <citation type="journal article" date="2022" name="Hortic Res">
        <title>A haplotype resolved chromosomal level avocado genome allows analysis of novel avocado genes.</title>
        <authorList>
            <person name="Nath O."/>
            <person name="Fletcher S.J."/>
            <person name="Hayward A."/>
            <person name="Shaw L.M."/>
            <person name="Masouleh A.K."/>
            <person name="Furtado A."/>
            <person name="Henry R.J."/>
            <person name="Mitter N."/>
        </authorList>
    </citation>
    <scope>NUCLEOTIDE SEQUENCE [LARGE SCALE GENOMIC DNA]</scope>
    <source>
        <strain evidence="2">cv. Hass</strain>
    </source>
</reference>
<proteinExistence type="predicted"/>
<gene>
    <name evidence="1" type="ORF">MRB53_015140</name>
</gene>
<dbReference type="Proteomes" id="UP001234297">
    <property type="component" value="Chromosome 4"/>
</dbReference>
<sequence>MSDYMQSPKPKVVVDGVLFPHTRPEANKKEKENESQSQGNKKEKEGERKEKKEKRENRETRQTVQSWLLFTESWVEAEWVETERREEREGELACWCPGGNRAAHPLPQFSGGGRVGSRYKELSAQYLLRWLNQTAMLVELIILSEGNSTVRSTWNEPVSRRIRP</sequence>
<evidence type="ECO:0000313" key="2">
    <source>
        <dbReference type="Proteomes" id="UP001234297"/>
    </source>
</evidence>
<dbReference type="EMBL" id="CM056812">
    <property type="protein sequence ID" value="KAJ8618954.1"/>
    <property type="molecule type" value="Genomic_DNA"/>
</dbReference>
<comment type="caution">
    <text evidence="1">The sequence shown here is derived from an EMBL/GenBank/DDBJ whole genome shotgun (WGS) entry which is preliminary data.</text>
</comment>
<protein>
    <submittedName>
        <fullName evidence="1">Uncharacterized protein</fullName>
    </submittedName>
</protein>
<evidence type="ECO:0000313" key="1">
    <source>
        <dbReference type="EMBL" id="KAJ8618954.1"/>
    </source>
</evidence>
<keyword evidence="2" id="KW-1185">Reference proteome</keyword>
<name>A0ACC2KCU0_PERAE</name>
<organism evidence="1 2">
    <name type="scientific">Persea americana</name>
    <name type="common">Avocado</name>
    <dbReference type="NCBI Taxonomy" id="3435"/>
    <lineage>
        <taxon>Eukaryota</taxon>
        <taxon>Viridiplantae</taxon>
        <taxon>Streptophyta</taxon>
        <taxon>Embryophyta</taxon>
        <taxon>Tracheophyta</taxon>
        <taxon>Spermatophyta</taxon>
        <taxon>Magnoliopsida</taxon>
        <taxon>Magnoliidae</taxon>
        <taxon>Laurales</taxon>
        <taxon>Lauraceae</taxon>
        <taxon>Persea</taxon>
    </lineage>
</organism>